<organismHost>
    <name type="scientific">Paramecium bursaria</name>
    <dbReference type="NCBI Taxonomy" id="74790"/>
</organismHost>
<dbReference type="GeneID" id="5470008"/>
<reference evidence="1 2" key="1">
    <citation type="journal article" date="2007" name="Virology">
        <title>Sequence and annotation of the 314-kb MT325 and the 321-kb FR483 viruses that infect Chlorella Pbi.</title>
        <authorList>
            <person name="Fitzgerald L.A."/>
            <person name="Graves M.V."/>
            <person name="Li X."/>
            <person name="Feldblyum T."/>
            <person name="Hartigan J."/>
            <person name="Van Etten J.L."/>
        </authorList>
    </citation>
    <scope>NUCLEOTIDE SEQUENCE [LARGE SCALE GENOMIC DNA]</scope>
    <source>
        <strain evidence="1 2">FR483</strain>
    </source>
</reference>
<organism evidence="1 2">
    <name type="scientific">Paramecium bursaria Chlorella virus FR483</name>
    <name type="common">PBCV-FR483</name>
    <dbReference type="NCBI Taxonomy" id="399781"/>
    <lineage>
        <taxon>Viruses</taxon>
        <taxon>Varidnaviria</taxon>
        <taxon>Bamfordvirae</taxon>
        <taxon>Nucleocytoviricota</taxon>
        <taxon>Megaviricetes</taxon>
        <taxon>Algavirales</taxon>
        <taxon>Phycodnaviridae</taxon>
        <taxon>Chlorovirus</taxon>
        <taxon>Chlorovirus conductrix</taxon>
        <taxon>Paramecium bursaria Chlorella virus A1</taxon>
    </lineage>
</organism>
<accession>A7J7Z1</accession>
<evidence type="ECO:0000313" key="1">
    <source>
        <dbReference type="EMBL" id="ABT15922.1"/>
    </source>
</evidence>
<dbReference type="Proteomes" id="UP000204095">
    <property type="component" value="Segment"/>
</dbReference>
<gene>
    <name evidence="1" type="primary">n637R</name>
    <name evidence="1" type="ORF">FR483_n637R</name>
</gene>
<dbReference type="EMBL" id="DQ890022">
    <property type="protein sequence ID" value="ABT15922.1"/>
    <property type="molecule type" value="Genomic_DNA"/>
</dbReference>
<name>A7J7Z1_PBCVF</name>
<protein>
    <submittedName>
        <fullName evidence="1">Uncharacterized protein n637R</fullName>
    </submittedName>
</protein>
<proteinExistence type="predicted"/>
<sequence length="67" mass="7666">MTEVCICRDCHDVVIIKRPKIFHLGKEPSRVYIVLLHRDNVTGIHSTALFEVQRNAYCVVHPLQGPV</sequence>
<evidence type="ECO:0000313" key="2">
    <source>
        <dbReference type="Proteomes" id="UP000204095"/>
    </source>
</evidence>
<dbReference type="RefSeq" id="YP_001426269.1">
    <property type="nucleotide sequence ID" value="NC_008603.1"/>
</dbReference>
<dbReference type="KEGG" id="vg:5470008"/>